<evidence type="ECO:0000259" key="3">
    <source>
        <dbReference type="Pfam" id="PF02470"/>
    </source>
</evidence>
<evidence type="ECO:0000256" key="1">
    <source>
        <dbReference type="SAM" id="Coils"/>
    </source>
</evidence>
<keyword evidence="1" id="KW-0175">Coiled coil</keyword>
<dbReference type="Proteomes" id="UP001354989">
    <property type="component" value="Chromosome"/>
</dbReference>
<feature type="domain" description="Mce/MlaD" evidence="3">
    <location>
        <begin position="39"/>
        <end position="114"/>
    </location>
</feature>
<dbReference type="RefSeq" id="WP_338397633.1">
    <property type="nucleotide sequence ID" value="NZ_AP025292.1"/>
</dbReference>
<protein>
    <submittedName>
        <fullName evidence="4">Organic solvent ABC transporter substrate-binding protein</fullName>
    </submittedName>
</protein>
<evidence type="ECO:0000256" key="2">
    <source>
        <dbReference type="SAM" id="Phobius"/>
    </source>
</evidence>
<accession>A0ABM7VBQ8</accession>
<dbReference type="Pfam" id="PF02470">
    <property type="entry name" value="MlaD"/>
    <property type="match status" value="1"/>
</dbReference>
<keyword evidence="2" id="KW-0812">Transmembrane</keyword>
<evidence type="ECO:0000313" key="4">
    <source>
        <dbReference type="EMBL" id="BDC98370.1"/>
    </source>
</evidence>
<organism evidence="4 5">
    <name type="scientific">Persicobacter psychrovividus</name>
    <dbReference type="NCBI Taxonomy" id="387638"/>
    <lineage>
        <taxon>Bacteria</taxon>
        <taxon>Pseudomonadati</taxon>
        <taxon>Bacteroidota</taxon>
        <taxon>Cytophagia</taxon>
        <taxon>Cytophagales</taxon>
        <taxon>Persicobacteraceae</taxon>
        <taxon>Persicobacter</taxon>
    </lineage>
</organism>
<dbReference type="InterPro" id="IPR003399">
    <property type="entry name" value="Mce/MlaD"/>
</dbReference>
<sequence>MSKFKSKELKVGAMVVIAFALLYVGLRFLKGINFFSSSRTYYAVYENVDGLVASNPVMVNGLNVGMVSHIDIMHDEGNKLKVELLIKNDVAIGPKTVAELSSNGLLGSKVINLNIEPNITQPLEDGSRVLSMADKPFTALVADQAAPLVEKLDKLMTDFQGSGAEAKNMMHSFTKTSSSVDSLIVANQVKITQLVGNLAQTTYLLNRSLADLQPTLENLNKLSTDMAKTDLSKTVEALDKNLASLQAVLDNVNNGNGSMGKLMKDEQLYNNVNHTVQSMDSLLMDLKAHPKRYVHFSVFGKKDKAPKEVKSAVDTEAAE</sequence>
<evidence type="ECO:0000313" key="5">
    <source>
        <dbReference type="Proteomes" id="UP001354989"/>
    </source>
</evidence>
<dbReference type="PANTHER" id="PTHR33371:SF4">
    <property type="entry name" value="INTERMEMBRANE PHOSPHOLIPID TRANSPORT SYSTEM BINDING PROTEIN MLAD"/>
    <property type="match status" value="1"/>
</dbReference>
<dbReference type="InterPro" id="IPR052336">
    <property type="entry name" value="MlaD_Phospholipid_Transporter"/>
</dbReference>
<reference evidence="4 5" key="1">
    <citation type="submission" date="2021-12" db="EMBL/GenBank/DDBJ databases">
        <title>Genome sequencing of bacteria with rrn-lacking chromosome and rrn-plasmid.</title>
        <authorList>
            <person name="Anda M."/>
            <person name="Iwasaki W."/>
        </authorList>
    </citation>
    <scope>NUCLEOTIDE SEQUENCE [LARGE SCALE GENOMIC DNA]</scope>
    <source>
        <strain evidence="4 5">NBRC 101262</strain>
    </source>
</reference>
<feature type="transmembrane region" description="Helical" evidence="2">
    <location>
        <begin position="12"/>
        <end position="29"/>
    </location>
</feature>
<dbReference type="EMBL" id="AP025292">
    <property type="protein sequence ID" value="BDC98370.1"/>
    <property type="molecule type" value="Genomic_DNA"/>
</dbReference>
<keyword evidence="2" id="KW-1133">Transmembrane helix</keyword>
<name>A0ABM7VBQ8_9BACT</name>
<feature type="coiled-coil region" evidence="1">
    <location>
        <begin position="228"/>
        <end position="255"/>
    </location>
</feature>
<keyword evidence="5" id="KW-1185">Reference proteome</keyword>
<keyword evidence="2" id="KW-0472">Membrane</keyword>
<gene>
    <name evidence="4" type="ORF">PEPS_06510</name>
</gene>
<proteinExistence type="predicted"/>
<dbReference type="PANTHER" id="PTHR33371">
    <property type="entry name" value="INTERMEMBRANE PHOSPHOLIPID TRANSPORT SYSTEM BINDING PROTEIN MLAD-RELATED"/>
    <property type="match status" value="1"/>
</dbReference>